<dbReference type="GO" id="GO:0046872">
    <property type="term" value="F:metal ion binding"/>
    <property type="evidence" value="ECO:0007669"/>
    <property type="project" value="InterPro"/>
</dbReference>
<feature type="domain" description="ATP-grasp" evidence="2">
    <location>
        <begin position="116"/>
        <end position="298"/>
    </location>
</feature>
<keyword evidence="1" id="KW-0547">Nucleotide-binding</keyword>
<dbReference type="RefSeq" id="WP_008688355.1">
    <property type="nucleotide sequence ID" value="NZ_ANOH01000446.1"/>
</dbReference>
<dbReference type="SUPFAM" id="SSF56059">
    <property type="entry name" value="Glutathione synthetase ATP-binding domain-like"/>
    <property type="match status" value="1"/>
</dbReference>
<dbReference type="Gene3D" id="3.30.470.20">
    <property type="entry name" value="ATP-grasp fold, B domain"/>
    <property type="match status" value="1"/>
</dbReference>
<dbReference type="Proteomes" id="UP000011885">
    <property type="component" value="Unassembled WGS sequence"/>
</dbReference>
<reference evidence="3 4" key="1">
    <citation type="journal article" date="2013" name="Mar. Genomics">
        <title>Expression of sulfatases in Rhodopirellula baltica and the diversity of sulfatases in the genus Rhodopirellula.</title>
        <authorList>
            <person name="Wegner C.E."/>
            <person name="Richter-Heitmann T."/>
            <person name="Klindworth A."/>
            <person name="Klockow C."/>
            <person name="Richter M."/>
            <person name="Achstetter T."/>
            <person name="Glockner F.O."/>
            <person name="Harder J."/>
        </authorList>
    </citation>
    <scope>NUCLEOTIDE SEQUENCE [LARGE SCALE GENOMIC DNA]</scope>
    <source>
        <strain evidence="3 4">SM41</strain>
    </source>
</reference>
<keyword evidence="1" id="KW-0067">ATP-binding</keyword>
<sequence length="417" mass="46265">MRILLSEGSSSSARQVIYGLAKPYRLDLMDPSPWCQCRFSTRVRRRIECPPISEDPYGYARSTLEAIAKYKYDVLFPTHEQVYLFSKFREYFRRHVGLAVPAFDAIERVQSKANFVALMNEIGLPVPESRIAKTREEIGQQPLFPCYIKLAHSTASLGVEKVTNREELSGAIDRFESAGAWKSGEPVVLQSPGIGIQSAATGVFQEGRLVGFACSEILRTGIGGGPALRVSASHPVVREHLAVLGRELHWHGPISIEYFYDTDRHAPQYIEINPRIGETLNFEISGVPVCDAVARIAAGERVEDLPEARPGVVSHNGFIVMIADAYNGATRRDLIKRLWDQLRGRGVFGGYDSELTRPREDPLSLVPAIAVILRLLVAPRSAKELAYSTVDNYSLPHRAATIIDEMHADAFEGLSFG</sequence>
<dbReference type="InterPro" id="IPR013815">
    <property type="entry name" value="ATP_grasp_subdomain_1"/>
</dbReference>
<comment type="caution">
    <text evidence="3">The sequence shown here is derived from an EMBL/GenBank/DDBJ whole genome shotgun (WGS) entry which is preliminary data.</text>
</comment>
<dbReference type="InterPro" id="IPR011761">
    <property type="entry name" value="ATP-grasp"/>
</dbReference>
<gene>
    <name evidence="3" type="ORF">RSSM_06419</name>
</gene>
<dbReference type="GO" id="GO:0005524">
    <property type="term" value="F:ATP binding"/>
    <property type="evidence" value="ECO:0007669"/>
    <property type="project" value="UniProtKB-UniRule"/>
</dbReference>
<accession>M5U849</accession>
<dbReference type="OrthoDB" id="2210549at2"/>
<evidence type="ECO:0000256" key="1">
    <source>
        <dbReference type="PROSITE-ProRule" id="PRU00409"/>
    </source>
</evidence>
<dbReference type="PROSITE" id="PS50975">
    <property type="entry name" value="ATP_GRASP"/>
    <property type="match status" value="1"/>
</dbReference>
<dbReference type="EMBL" id="ANOH01000446">
    <property type="protein sequence ID" value="EMI52128.1"/>
    <property type="molecule type" value="Genomic_DNA"/>
</dbReference>
<evidence type="ECO:0000313" key="4">
    <source>
        <dbReference type="Proteomes" id="UP000011885"/>
    </source>
</evidence>
<proteinExistence type="predicted"/>
<evidence type="ECO:0000313" key="3">
    <source>
        <dbReference type="EMBL" id="EMI52128.1"/>
    </source>
</evidence>
<organism evidence="3 4">
    <name type="scientific">Rhodopirellula sallentina SM41</name>
    <dbReference type="NCBI Taxonomy" id="1263870"/>
    <lineage>
        <taxon>Bacteria</taxon>
        <taxon>Pseudomonadati</taxon>
        <taxon>Planctomycetota</taxon>
        <taxon>Planctomycetia</taxon>
        <taxon>Pirellulales</taxon>
        <taxon>Pirellulaceae</taxon>
        <taxon>Rhodopirellula</taxon>
    </lineage>
</organism>
<dbReference type="Gene3D" id="3.30.1490.20">
    <property type="entry name" value="ATP-grasp fold, A domain"/>
    <property type="match status" value="1"/>
</dbReference>
<name>M5U849_9BACT</name>
<evidence type="ECO:0000259" key="2">
    <source>
        <dbReference type="PROSITE" id="PS50975"/>
    </source>
</evidence>
<protein>
    <recommendedName>
        <fullName evidence="2">ATP-grasp domain-containing protein</fullName>
    </recommendedName>
</protein>
<keyword evidence="4" id="KW-1185">Reference proteome</keyword>
<dbReference type="AlphaFoldDB" id="M5U849"/>
<dbReference type="PATRIC" id="fig|1263870.3.peg.6801"/>